<protein>
    <submittedName>
        <fullName evidence="4">Hsp20/alpha crystallin family protein</fullName>
    </submittedName>
</protein>
<organism evidence="4 5">
    <name type="scientific">Deinococcus antarcticus</name>
    <dbReference type="NCBI Taxonomy" id="1298767"/>
    <lineage>
        <taxon>Bacteria</taxon>
        <taxon>Thermotogati</taxon>
        <taxon>Deinococcota</taxon>
        <taxon>Deinococci</taxon>
        <taxon>Deinococcales</taxon>
        <taxon>Deinococcaceae</taxon>
        <taxon>Deinococcus</taxon>
    </lineage>
</organism>
<gene>
    <name evidence="4" type="ORF">ACFOPQ_19490</name>
</gene>
<evidence type="ECO:0000256" key="1">
    <source>
        <dbReference type="PROSITE-ProRule" id="PRU00285"/>
    </source>
</evidence>
<evidence type="ECO:0000256" key="2">
    <source>
        <dbReference type="RuleBase" id="RU003616"/>
    </source>
</evidence>
<dbReference type="Gene3D" id="2.60.40.790">
    <property type="match status" value="1"/>
</dbReference>
<dbReference type="InterPro" id="IPR031107">
    <property type="entry name" value="Small_HSP"/>
</dbReference>
<dbReference type="PROSITE" id="PS01031">
    <property type="entry name" value="SHSP"/>
    <property type="match status" value="1"/>
</dbReference>
<sequence>MNEPVLSRLQQLMTIREGVENLGQPGRWHPAADWVDSGTHLLLLLDVPGVNLDSLALEEQGNTVTVSGERAAPEYVLSAERPSGTFSRALHFPQDVLPQTGQATVKNGVLTVQFEKKHPTIDVICQPDAGEEV</sequence>
<proteinExistence type="inferred from homology"/>
<feature type="domain" description="SHSP" evidence="3">
    <location>
        <begin position="23"/>
        <end position="133"/>
    </location>
</feature>
<evidence type="ECO:0000313" key="5">
    <source>
        <dbReference type="Proteomes" id="UP001595748"/>
    </source>
</evidence>
<dbReference type="Proteomes" id="UP001595748">
    <property type="component" value="Unassembled WGS sequence"/>
</dbReference>
<keyword evidence="5" id="KW-1185">Reference proteome</keyword>
<comment type="similarity">
    <text evidence="1 2">Belongs to the small heat shock protein (HSP20) family.</text>
</comment>
<dbReference type="PANTHER" id="PTHR11527">
    <property type="entry name" value="HEAT-SHOCK PROTEIN 20 FAMILY MEMBER"/>
    <property type="match status" value="1"/>
</dbReference>
<reference evidence="5" key="1">
    <citation type="journal article" date="2019" name="Int. J. Syst. Evol. Microbiol.">
        <title>The Global Catalogue of Microorganisms (GCM) 10K type strain sequencing project: providing services to taxonomists for standard genome sequencing and annotation.</title>
        <authorList>
            <consortium name="The Broad Institute Genomics Platform"/>
            <consortium name="The Broad Institute Genome Sequencing Center for Infectious Disease"/>
            <person name="Wu L."/>
            <person name="Ma J."/>
        </authorList>
    </citation>
    <scope>NUCLEOTIDE SEQUENCE [LARGE SCALE GENOMIC DNA]</scope>
    <source>
        <strain evidence="5">CCTCC AB 2013263</strain>
    </source>
</reference>
<dbReference type="InterPro" id="IPR002068">
    <property type="entry name" value="A-crystallin/Hsp20_dom"/>
</dbReference>
<name>A0ABV8AC84_9DEIO</name>
<dbReference type="Pfam" id="PF00011">
    <property type="entry name" value="HSP20"/>
    <property type="match status" value="1"/>
</dbReference>
<evidence type="ECO:0000259" key="3">
    <source>
        <dbReference type="PROSITE" id="PS01031"/>
    </source>
</evidence>
<dbReference type="CDD" id="cd06464">
    <property type="entry name" value="ACD_sHsps-like"/>
    <property type="match status" value="1"/>
</dbReference>
<dbReference type="EMBL" id="JBHRZF010000218">
    <property type="protein sequence ID" value="MFC3862950.1"/>
    <property type="molecule type" value="Genomic_DNA"/>
</dbReference>
<dbReference type="RefSeq" id="WP_380080885.1">
    <property type="nucleotide sequence ID" value="NZ_JBHRZF010000218.1"/>
</dbReference>
<dbReference type="SUPFAM" id="SSF49764">
    <property type="entry name" value="HSP20-like chaperones"/>
    <property type="match status" value="1"/>
</dbReference>
<evidence type="ECO:0000313" key="4">
    <source>
        <dbReference type="EMBL" id="MFC3862950.1"/>
    </source>
</evidence>
<accession>A0ABV8AC84</accession>
<dbReference type="InterPro" id="IPR008978">
    <property type="entry name" value="HSP20-like_chaperone"/>
</dbReference>
<comment type="caution">
    <text evidence="4">The sequence shown here is derived from an EMBL/GenBank/DDBJ whole genome shotgun (WGS) entry which is preliminary data.</text>
</comment>